<evidence type="ECO:0000313" key="3">
    <source>
        <dbReference type="Proteomes" id="UP000471147"/>
    </source>
</evidence>
<protein>
    <submittedName>
        <fullName evidence="2">DUF1801 domain-containing protein</fullName>
    </submittedName>
</protein>
<sequence length="147" mass="16490">MAKSGTKTTKTEVSVDDFVAAVTDEQQRLDAIKIIDMMARVSGHPPTMWGPSIIGFGQYHYRYDSGREGTMCRIGFSPRKGQTVLYILDGFQEYTGILSQLGKFKTGKSCLYVKRLSDVDETLLEDLCARSLDWMAEKYPDQAVTSQ</sequence>
<comment type="caution">
    <text evidence="2">The sequence shown here is derived from an EMBL/GenBank/DDBJ whole genome shotgun (WGS) entry which is preliminary data.</text>
</comment>
<gene>
    <name evidence="2" type="ORF">EUU23_07885</name>
</gene>
<dbReference type="AlphaFoldDB" id="A0A6I4M0A0"/>
<evidence type="ECO:0000313" key="2">
    <source>
        <dbReference type="EMBL" id="MVZ97624.1"/>
    </source>
</evidence>
<proteinExistence type="predicted"/>
<dbReference type="Pfam" id="PF08818">
    <property type="entry name" value="DUF1801"/>
    <property type="match status" value="1"/>
</dbReference>
<name>A0A6I4M0A0_9SPHN</name>
<dbReference type="RefSeq" id="WP_160354650.1">
    <property type="nucleotide sequence ID" value="NZ_SDWJ01000002.1"/>
</dbReference>
<feature type="domain" description="YdhG-like" evidence="1">
    <location>
        <begin position="38"/>
        <end position="130"/>
    </location>
</feature>
<dbReference type="EMBL" id="SDWJ01000002">
    <property type="protein sequence ID" value="MVZ97624.1"/>
    <property type="molecule type" value="Genomic_DNA"/>
</dbReference>
<accession>A0A6I4M0A0</accession>
<reference evidence="2 3" key="1">
    <citation type="submission" date="2019-01" db="EMBL/GenBank/DDBJ databases">
        <title>Sphingorhabdus lacus sp.nov., isolated from an oligotrophic freshwater lake.</title>
        <authorList>
            <person name="Park M."/>
        </authorList>
    </citation>
    <scope>NUCLEOTIDE SEQUENCE [LARGE SCALE GENOMIC DNA]</scope>
    <source>
        <strain evidence="2 3">IMCC26285</strain>
    </source>
</reference>
<organism evidence="2 3">
    <name type="scientific">Sphingorhabdus profundilacus</name>
    <dbReference type="NCBI Taxonomy" id="2509718"/>
    <lineage>
        <taxon>Bacteria</taxon>
        <taxon>Pseudomonadati</taxon>
        <taxon>Pseudomonadota</taxon>
        <taxon>Alphaproteobacteria</taxon>
        <taxon>Sphingomonadales</taxon>
        <taxon>Sphingomonadaceae</taxon>
        <taxon>Sphingorhabdus</taxon>
    </lineage>
</organism>
<dbReference type="OrthoDB" id="5951444at2"/>
<dbReference type="Proteomes" id="UP000471147">
    <property type="component" value="Unassembled WGS sequence"/>
</dbReference>
<evidence type="ECO:0000259" key="1">
    <source>
        <dbReference type="Pfam" id="PF08818"/>
    </source>
</evidence>
<keyword evidence="3" id="KW-1185">Reference proteome</keyword>
<dbReference type="InterPro" id="IPR014922">
    <property type="entry name" value="YdhG-like"/>
</dbReference>